<feature type="domain" description="Disintegrin" evidence="5">
    <location>
        <begin position="560"/>
        <end position="646"/>
    </location>
</feature>
<dbReference type="InterPro" id="IPR036436">
    <property type="entry name" value="Disintegrin_dom_sf"/>
</dbReference>
<evidence type="ECO:0000256" key="2">
    <source>
        <dbReference type="PROSITE-ProRule" id="PRU00276"/>
    </source>
</evidence>
<dbReference type="PROSITE" id="PS50214">
    <property type="entry name" value="DISINTEGRIN_2"/>
    <property type="match status" value="1"/>
</dbReference>
<reference evidence="7" key="1">
    <citation type="submission" date="2018-10" db="EMBL/GenBank/DDBJ databases">
        <title>Transcriptome assembly of Aceria tosichella (Wheat curl mite) Type 2.</title>
        <authorList>
            <person name="Scully E.D."/>
            <person name="Geib S.M."/>
            <person name="Palmer N.A."/>
            <person name="Gupta A.K."/>
            <person name="Sarath G."/>
            <person name="Tatineni S."/>
        </authorList>
    </citation>
    <scope>NUCLEOTIDE SEQUENCE</scope>
    <source>
        <strain evidence="7">LincolnNE</strain>
    </source>
</reference>
<dbReference type="EMBL" id="GGYP01005457">
    <property type="protein sequence ID" value="MDE50228.1"/>
    <property type="molecule type" value="Transcribed_RNA"/>
</dbReference>
<dbReference type="InterPro" id="IPR051489">
    <property type="entry name" value="ADAM_Metalloproteinase"/>
</dbReference>
<dbReference type="SUPFAM" id="SSF55486">
    <property type="entry name" value="Metalloproteases ('zincins'), catalytic domain"/>
    <property type="match status" value="1"/>
</dbReference>
<feature type="transmembrane region" description="Helical" evidence="4">
    <location>
        <begin position="751"/>
        <end position="770"/>
    </location>
</feature>
<dbReference type="GO" id="GO:0004222">
    <property type="term" value="F:metalloendopeptidase activity"/>
    <property type="evidence" value="ECO:0007669"/>
    <property type="project" value="InterPro"/>
</dbReference>
<keyword evidence="2" id="KW-0862">Zinc</keyword>
<dbReference type="FunFam" id="4.10.70.10:FF:000003">
    <property type="entry name" value="Disintegrin and metalloproteinase domain-containing protein 17"/>
    <property type="match status" value="1"/>
</dbReference>
<feature type="region of interest" description="Disordered" evidence="3">
    <location>
        <begin position="275"/>
        <end position="294"/>
    </location>
</feature>
<dbReference type="SUPFAM" id="SSF57552">
    <property type="entry name" value="Blood coagulation inhibitor (disintegrin)"/>
    <property type="match status" value="1"/>
</dbReference>
<proteinExistence type="predicted"/>
<feature type="binding site" evidence="2">
    <location>
        <position position="497"/>
    </location>
    <ligand>
        <name>Zn(2+)</name>
        <dbReference type="ChEBI" id="CHEBI:29105"/>
        <note>catalytic</note>
    </ligand>
</feature>
<comment type="caution">
    <text evidence="2">Lacks conserved residue(s) required for the propagation of feature annotation.</text>
</comment>
<dbReference type="GO" id="GO:0006509">
    <property type="term" value="P:membrane protein ectodomain proteolysis"/>
    <property type="evidence" value="ECO:0007669"/>
    <property type="project" value="TreeGrafter"/>
</dbReference>
<gene>
    <name evidence="7" type="primary">Tace</name>
    <name evidence="7" type="ORF">g.16029</name>
</gene>
<keyword evidence="4" id="KW-1133">Transmembrane helix</keyword>
<dbReference type="InterPro" id="IPR024079">
    <property type="entry name" value="MetalloPept_cat_dom_sf"/>
</dbReference>
<dbReference type="PANTHER" id="PTHR45702">
    <property type="entry name" value="ADAM10/ADAM17 METALLOPEPTIDASE FAMILY MEMBER"/>
    <property type="match status" value="1"/>
</dbReference>
<keyword evidence="7" id="KW-0645">Protease</keyword>
<evidence type="ECO:0000259" key="5">
    <source>
        <dbReference type="PROSITE" id="PS50214"/>
    </source>
</evidence>
<evidence type="ECO:0000256" key="1">
    <source>
        <dbReference type="ARBA" id="ARBA00023157"/>
    </source>
</evidence>
<dbReference type="AlphaFoldDB" id="A0A6G1SIJ3"/>
<feature type="transmembrane region" description="Helical" evidence="4">
    <location>
        <begin position="12"/>
        <end position="33"/>
    </location>
</feature>
<keyword evidence="4" id="KW-0472">Membrane</keyword>
<name>A0A6G1SIJ3_9ACAR</name>
<feature type="active site" evidence="2">
    <location>
        <position position="494"/>
    </location>
</feature>
<protein>
    <submittedName>
        <fullName evidence="7">ADAM 17-like protease</fullName>
    </submittedName>
</protein>
<accession>A0A6G1SIJ3</accession>
<dbReference type="Gene3D" id="4.10.70.30">
    <property type="match status" value="1"/>
</dbReference>
<dbReference type="GO" id="GO:0005886">
    <property type="term" value="C:plasma membrane"/>
    <property type="evidence" value="ECO:0007669"/>
    <property type="project" value="TreeGrafter"/>
</dbReference>
<dbReference type="GO" id="GO:0046872">
    <property type="term" value="F:metal ion binding"/>
    <property type="evidence" value="ECO:0007669"/>
    <property type="project" value="UniProtKB-KW"/>
</dbReference>
<evidence type="ECO:0000256" key="3">
    <source>
        <dbReference type="SAM" id="MobiDB-lite"/>
    </source>
</evidence>
<dbReference type="Pfam" id="PF13574">
    <property type="entry name" value="Reprolysin_2"/>
    <property type="match status" value="1"/>
</dbReference>
<keyword evidence="4" id="KW-0812">Transmembrane</keyword>
<evidence type="ECO:0000259" key="6">
    <source>
        <dbReference type="PROSITE" id="PS50215"/>
    </source>
</evidence>
<feature type="binding site" evidence="2">
    <location>
        <position position="503"/>
    </location>
    <ligand>
        <name>Zn(2+)</name>
        <dbReference type="ChEBI" id="CHEBI:29105"/>
        <note>catalytic</note>
    </ligand>
</feature>
<keyword evidence="2" id="KW-0479">Metal-binding</keyword>
<dbReference type="Gene3D" id="4.10.70.10">
    <property type="entry name" value="Disintegrin domain"/>
    <property type="match status" value="1"/>
</dbReference>
<evidence type="ECO:0000256" key="4">
    <source>
        <dbReference type="SAM" id="Phobius"/>
    </source>
</evidence>
<evidence type="ECO:0000313" key="7">
    <source>
        <dbReference type="EMBL" id="MDE50228.1"/>
    </source>
</evidence>
<dbReference type="InterPro" id="IPR032029">
    <property type="entry name" value="ADAM17_MPD"/>
</dbReference>
<feature type="region of interest" description="Disordered" evidence="3">
    <location>
        <begin position="815"/>
        <end position="841"/>
    </location>
</feature>
<dbReference type="PANTHER" id="PTHR45702:SF6">
    <property type="entry name" value="DISINTEGRIN AND METALLOPROTEINASE DOMAIN-CONTAINING PROTEIN 17"/>
    <property type="match status" value="1"/>
</dbReference>
<dbReference type="GO" id="GO:0007219">
    <property type="term" value="P:Notch signaling pathway"/>
    <property type="evidence" value="ECO:0007669"/>
    <property type="project" value="TreeGrafter"/>
</dbReference>
<keyword evidence="1" id="KW-1015">Disulfide bond</keyword>
<feature type="binding site" evidence="2">
    <location>
        <position position="493"/>
    </location>
    <ligand>
        <name>Zn(2+)</name>
        <dbReference type="ChEBI" id="CHEBI:29105"/>
        <note>catalytic</note>
    </ligand>
</feature>
<dbReference type="InterPro" id="IPR001590">
    <property type="entry name" value="Peptidase_M12B"/>
</dbReference>
<feature type="compositionally biased region" description="Basic and acidic residues" evidence="3">
    <location>
        <begin position="281"/>
        <end position="294"/>
    </location>
</feature>
<dbReference type="SMART" id="SM00050">
    <property type="entry name" value="DISIN"/>
    <property type="match status" value="1"/>
</dbReference>
<keyword evidence="7" id="KW-0378">Hydrolase</keyword>
<dbReference type="PROSITE" id="PS50215">
    <property type="entry name" value="ADAM_MEPRO"/>
    <property type="match status" value="1"/>
</dbReference>
<sequence length="878" mass="98355">MANLPLDQQRHHICSYYLVLSLILLFLTIYPYLNNQGIYCSAYSGADLYLKHNLIDQFDIIKSDDIIFSRAISARSVTEQLLREQTKEQQQKQQLETNNQLDAIYRSPLQEPTKKVHFSSLGRHFNLVLGKPSHLVTEDITILALDGDGKPTKVPFKGLQVMEGYLDGEPRSLALASFTQSSNPNQTNNLMIAQIVTGKDTIMVEPAYLHKNELVSDNSFDSSLLQEKFMIVYNLRDHKQFQLDESLAEGEADNNRSSLPNLNELCGSVKLNSSEFQSSKNQERNIDDKHDRNELRARDKRDIELRHDPTKDKTRCTLHLVADYLFYKHVGNGDLQTTINYLLALINRVNLIYLPTVWLTSDDRLQTIRDIGFTVQNITIHQEYTRLSSPSDTHYNMQSDKLWGARDFLDNFSRNSPPRHYCLAHLLTYRKFDSPVLGLAYVASTRFGTIGGICSPTQQRGDLHYKHNSGISTSKGINGETLITRQADLVLAHELGHNLGAEHDSNECRPDPTKGGAYLMHPYAVMGFEANNKVFSNCSRLSIGQVIRRKAASCFIGVVDNVCGNGVVEGDEECDSGGVSQSNCCDSFCRFTAGSQCSDRHSWCCSGCHIVEAGRSCRPAEEHNCRQSAYCDGRTPECPEAPPVDDDKTCVGRGVCRKGQCIPFCEARGLQSCLCNTPPNACKLCCKVSMNSTCVPYDDKAPRLPDGVLCYRGVCEKGRCEQQIQDVVERLWDVIEDINFTTLGKFLRDNIILVVLVASIPIWCIATHYINEFDKRIKQDVISTLINNRRRKGPLSRSPFLPRLFVGDEPNSVDDAGGNPLRPLKPTATGPAHHLPHDNNADIGFRPPDVGFQLPTGEEIAVERQGSSMDMDAYSTQV</sequence>
<dbReference type="InterPro" id="IPR001762">
    <property type="entry name" value="Disintegrin_dom"/>
</dbReference>
<dbReference type="Gene3D" id="3.40.390.10">
    <property type="entry name" value="Collagenase (Catalytic Domain)"/>
    <property type="match status" value="1"/>
</dbReference>
<dbReference type="Pfam" id="PF16698">
    <property type="entry name" value="ADAM17_MPD"/>
    <property type="match status" value="1"/>
</dbReference>
<feature type="domain" description="Peptidase M12B" evidence="6">
    <location>
        <begin position="314"/>
        <end position="559"/>
    </location>
</feature>
<organism evidence="7">
    <name type="scientific">Aceria tosichella</name>
    <name type="common">wheat curl mite</name>
    <dbReference type="NCBI Taxonomy" id="561515"/>
    <lineage>
        <taxon>Eukaryota</taxon>
        <taxon>Metazoa</taxon>
        <taxon>Ecdysozoa</taxon>
        <taxon>Arthropoda</taxon>
        <taxon>Chelicerata</taxon>
        <taxon>Arachnida</taxon>
        <taxon>Acari</taxon>
        <taxon>Acariformes</taxon>
        <taxon>Trombidiformes</taxon>
        <taxon>Prostigmata</taxon>
        <taxon>Eupodina</taxon>
        <taxon>Eriophyoidea</taxon>
        <taxon>Eriophyidae</taxon>
        <taxon>Eriophyinae</taxon>
        <taxon>Aceriini</taxon>
        <taxon>Aceria</taxon>
    </lineage>
</organism>